<dbReference type="Proteomes" id="UP001634393">
    <property type="component" value="Unassembled WGS sequence"/>
</dbReference>
<sequence length="334" mass="35983">MFVAEVSHTKHRLTNIQENHHPSSNVGNLRGLQMETLQIFHVISSLPSSASPMAISSSPLLSSKLISASETCSASDTCSTSEGKSISSSLASPIKSSSSSSAILSKSSTYGKQYPQGAHQLQPEKFIIIRGHLNKEQRQQRSISEAPRHAFCLGFFSMSLSRNALSDRSLMGLPLYTILTPERRVWAIAATDGCTCEARTINSHQPTRSALLLLMKINKYNNTRCTNNQILIYWQGIRFCPSRSEVALDSSNLSGPLSPNKLSPSVELSSSEPEVVEPPSLGEESLSLSDPLLISATCSIMFFLFGARMVGVSLSSKISSKCSTSSSAAASASF</sequence>
<proteinExistence type="predicted"/>
<comment type="caution">
    <text evidence="2">The sequence shown here is derived from an EMBL/GenBank/DDBJ whole genome shotgun (WGS) entry which is preliminary data.</text>
</comment>
<evidence type="ECO:0000313" key="2">
    <source>
        <dbReference type="EMBL" id="KAL3825073.1"/>
    </source>
</evidence>
<evidence type="ECO:0000313" key="3">
    <source>
        <dbReference type="Proteomes" id="UP001634393"/>
    </source>
</evidence>
<keyword evidence="3" id="KW-1185">Reference proteome</keyword>
<protein>
    <submittedName>
        <fullName evidence="2">Uncharacterized protein</fullName>
    </submittedName>
</protein>
<accession>A0ABD3SLF4</accession>
<dbReference type="EMBL" id="JBJXBP010000006">
    <property type="protein sequence ID" value="KAL3825073.1"/>
    <property type="molecule type" value="Genomic_DNA"/>
</dbReference>
<feature type="region of interest" description="Disordered" evidence="1">
    <location>
        <begin position="75"/>
        <end position="96"/>
    </location>
</feature>
<name>A0ABD3SLF4_9LAMI</name>
<evidence type="ECO:0000256" key="1">
    <source>
        <dbReference type="SAM" id="MobiDB-lite"/>
    </source>
</evidence>
<feature type="region of interest" description="Disordered" evidence="1">
    <location>
        <begin position="251"/>
        <end position="282"/>
    </location>
</feature>
<organism evidence="2 3">
    <name type="scientific">Penstemon smallii</name>
    <dbReference type="NCBI Taxonomy" id="265156"/>
    <lineage>
        <taxon>Eukaryota</taxon>
        <taxon>Viridiplantae</taxon>
        <taxon>Streptophyta</taxon>
        <taxon>Embryophyta</taxon>
        <taxon>Tracheophyta</taxon>
        <taxon>Spermatophyta</taxon>
        <taxon>Magnoliopsida</taxon>
        <taxon>eudicotyledons</taxon>
        <taxon>Gunneridae</taxon>
        <taxon>Pentapetalae</taxon>
        <taxon>asterids</taxon>
        <taxon>lamiids</taxon>
        <taxon>Lamiales</taxon>
        <taxon>Plantaginaceae</taxon>
        <taxon>Cheloneae</taxon>
        <taxon>Penstemon</taxon>
    </lineage>
</organism>
<dbReference type="AlphaFoldDB" id="A0ABD3SLF4"/>
<reference evidence="2 3" key="1">
    <citation type="submission" date="2024-12" db="EMBL/GenBank/DDBJ databases">
        <title>The unique morphological basis and parallel evolutionary history of personate flowers in Penstemon.</title>
        <authorList>
            <person name="Depatie T.H."/>
            <person name="Wessinger C.A."/>
        </authorList>
    </citation>
    <scope>NUCLEOTIDE SEQUENCE [LARGE SCALE GENOMIC DNA]</scope>
    <source>
        <strain evidence="2">WTNN_2</strain>
        <tissue evidence="2">Leaf</tissue>
    </source>
</reference>
<feature type="compositionally biased region" description="Polar residues" evidence="1">
    <location>
        <begin position="251"/>
        <end position="261"/>
    </location>
</feature>
<gene>
    <name evidence="2" type="ORF">ACJIZ3_021102</name>
</gene>
<feature type="compositionally biased region" description="Low complexity" evidence="1">
    <location>
        <begin position="262"/>
        <end position="282"/>
    </location>
</feature>
<feature type="compositionally biased region" description="Low complexity" evidence="1">
    <location>
        <begin position="84"/>
        <end position="96"/>
    </location>
</feature>